<reference evidence="1" key="1">
    <citation type="submission" date="2021-02" db="EMBL/GenBank/DDBJ databases">
        <authorList>
            <person name="Nowell W R."/>
        </authorList>
    </citation>
    <scope>NUCLEOTIDE SEQUENCE</scope>
</reference>
<gene>
    <name evidence="1" type="ORF">GIL414_LOCUS43623</name>
</gene>
<comment type="caution">
    <text evidence="1">The sequence shown here is derived from an EMBL/GenBank/DDBJ whole genome shotgun (WGS) entry which is preliminary data.</text>
</comment>
<evidence type="ECO:0000313" key="1">
    <source>
        <dbReference type="EMBL" id="CAF4715336.1"/>
    </source>
</evidence>
<protein>
    <submittedName>
        <fullName evidence="1">Uncharacterized protein</fullName>
    </submittedName>
</protein>
<evidence type="ECO:0000313" key="2">
    <source>
        <dbReference type="Proteomes" id="UP000681720"/>
    </source>
</evidence>
<sequence length="457" mass="53571">MPRIRTNSSTPETRRREFRLLKPSSIDGKVKFALEAAKVIVRNSIEDDSQQSLSHGEESFHSDECLFEYMTTIPPMYRTSAKLLINGNQIKNDANVSTTTENSNDNEKKSLSPNIYHIELPSSDDEKSTPHYVSCLNIKPNYQYNYYDYRRRRTSSLPSSTIIFDLAIQRKISNHRSSSLNSLTRWQNNPYKIISLFNRQYHCQPISEFDGNRILLANSTHIDIYNLETGQCDENLRFQSPNINYIATCYNKYKNELLVASTSNLYIYDFQKSKVKYDIILPGYPFSLDHNHRIRYLACNMSSIYHGYFSFTSTCTSTVLSRLSQYGFKHVCDLEFDDGTMHGLHAFENYIGVVIRYGRYSSKQHEEYSLYVYDSLLDRQFYMIDLNDIGCITCLTGYERTLDWILCDFKKQRIIFVNQESTEFVQFNEKINQCKILDESNYLVIWLADRIFIYTIE</sequence>
<name>A0A8S3AK50_9BILA</name>
<proteinExistence type="predicted"/>
<organism evidence="1 2">
    <name type="scientific">Rotaria magnacalcarata</name>
    <dbReference type="NCBI Taxonomy" id="392030"/>
    <lineage>
        <taxon>Eukaryota</taxon>
        <taxon>Metazoa</taxon>
        <taxon>Spiralia</taxon>
        <taxon>Gnathifera</taxon>
        <taxon>Rotifera</taxon>
        <taxon>Eurotatoria</taxon>
        <taxon>Bdelloidea</taxon>
        <taxon>Philodinida</taxon>
        <taxon>Philodinidae</taxon>
        <taxon>Rotaria</taxon>
    </lineage>
</organism>
<dbReference type="Proteomes" id="UP000681720">
    <property type="component" value="Unassembled WGS sequence"/>
</dbReference>
<accession>A0A8S3AK50</accession>
<dbReference type="AlphaFoldDB" id="A0A8S3AK50"/>
<dbReference type="SUPFAM" id="SSF69322">
    <property type="entry name" value="Tricorn protease domain 2"/>
    <property type="match status" value="1"/>
</dbReference>
<dbReference type="EMBL" id="CAJOBJ010129691">
    <property type="protein sequence ID" value="CAF4715336.1"/>
    <property type="molecule type" value="Genomic_DNA"/>
</dbReference>